<proteinExistence type="predicted"/>
<evidence type="ECO:0000313" key="2">
    <source>
        <dbReference type="EMBL" id="QJA47570.1"/>
    </source>
</evidence>
<evidence type="ECO:0000256" key="1">
    <source>
        <dbReference type="SAM" id="MobiDB-lite"/>
    </source>
</evidence>
<feature type="region of interest" description="Disordered" evidence="1">
    <location>
        <begin position="40"/>
        <end position="65"/>
    </location>
</feature>
<accession>A0A6H1ZK48</accession>
<sequence>MNHIVMVGMVDGAEQPFELIGKAVNEQQIRDHFAHLSARREKTGDASACRANSSGSHDMGDFFEG</sequence>
<dbReference type="EMBL" id="MT144049">
    <property type="protein sequence ID" value="QJA47570.1"/>
    <property type="molecule type" value="Genomic_DNA"/>
</dbReference>
<organism evidence="2">
    <name type="scientific">viral metagenome</name>
    <dbReference type="NCBI Taxonomy" id="1070528"/>
    <lineage>
        <taxon>unclassified sequences</taxon>
        <taxon>metagenomes</taxon>
        <taxon>organismal metagenomes</taxon>
    </lineage>
</organism>
<reference evidence="2" key="1">
    <citation type="submission" date="2020-03" db="EMBL/GenBank/DDBJ databases">
        <title>The deep terrestrial virosphere.</title>
        <authorList>
            <person name="Holmfeldt K."/>
            <person name="Nilsson E."/>
            <person name="Simone D."/>
            <person name="Lopez-Fernandez M."/>
            <person name="Wu X."/>
            <person name="de Brujin I."/>
            <person name="Lundin D."/>
            <person name="Andersson A."/>
            <person name="Bertilsson S."/>
            <person name="Dopson M."/>
        </authorList>
    </citation>
    <scope>NUCLEOTIDE SEQUENCE</scope>
    <source>
        <strain evidence="2">TM448A00703</strain>
    </source>
</reference>
<protein>
    <submittedName>
        <fullName evidence="2">Uncharacterized protein</fullName>
    </submittedName>
</protein>
<name>A0A6H1ZK48_9ZZZZ</name>
<gene>
    <name evidence="2" type="ORF">TM448A00703_0004</name>
</gene>
<dbReference type="AlphaFoldDB" id="A0A6H1ZK48"/>